<dbReference type="InterPro" id="IPR011991">
    <property type="entry name" value="ArsR-like_HTH"/>
</dbReference>
<dbReference type="InterPro" id="IPR036390">
    <property type="entry name" value="WH_DNA-bd_sf"/>
</dbReference>
<evidence type="ECO:0000256" key="3">
    <source>
        <dbReference type="ARBA" id="ARBA00023163"/>
    </source>
</evidence>
<evidence type="ECO:0000259" key="4">
    <source>
        <dbReference type="PROSITE" id="PS50987"/>
    </source>
</evidence>
<keyword evidence="3" id="KW-0804">Transcription</keyword>
<reference evidence="5" key="1">
    <citation type="journal article" date="2019" name="Phytopathology">
        <title>A Novel Group of Rhizobium tumorigenes-Like Agrobacteria Associated with Crown Gall Disease of Rhododendron and Blueberry.</title>
        <authorList>
            <person name="Kuzmanovic N."/>
            <person name="Behrens P."/>
            <person name="Idczak E."/>
            <person name="Wagner S."/>
            <person name="Gotz M."/>
            <person name="Sproer C."/>
            <person name="Bunk B."/>
            <person name="Overmann J."/>
            <person name="Smalla K."/>
        </authorList>
    </citation>
    <scope>NUCLEOTIDE SEQUENCE</scope>
    <source>
        <strain evidence="5">Rho-6.2</strain>
    </source>
</reference>
<dbReference type="SMART" id="SM00418">
    <property type="entry name" value="HTH_ARSR"/>
    <property type="match status" value="1"/>
</dbReference>
<feature type="domain" description="HTH arsR-type" evidence="4">
    <location>
        <begin position="8"/>
        <end position="102"/>
    </location>
</feature>
<dbReference type="CDD" id="cd00090">
    <property type="entry name" value="HTH_ARSR"/>
    <property type="match status" value="1"/>
</dbReference>
<proteinExistence type="predicted"/>
<dbReference type="Proteomes" id="UP000318939">
    <property type="component" value="Chromosome"/>
</dbReference>
<dbReference type="PROSITE" id="PS50987">
    <property type="entry name" value="HTH_ARSR_2"/>
    <property type="match status" value="1"/>
</dbReference>
<keyword evidence="2" id="KW-0238">DNA-binding</keyword>
<keyword evidence="1" id="KW-0805">Transcription regulation</keyword>
<protein>
    <submittedName>
        <fullName evidence="5">Winged helix-turn-helix domain-containing protein</fullName>
    </submittedName>
</protein>
<dbReference type="InterPro" id="IPR051081">
    <property type="entry name" value="HTH_MetalResp_TranReg"/>
</dbReference>
<evidence type="ECO:0000256" key="1">
    <source>
        <dbReference type="ARBA" id="ARBA00023015"/>
    </source>
</evidence>
<evidence type="ECO:0000256" key="2">
    <source>
        <dbReference type="ARBA" id="ARBA00023125"/>
    </source>
</evidence>
<dbReference type="InterPro" id="IPR001845">
    <property type="entry name" value="HTH_ArsR_DNA-bd_dom"/>
</dbReference>
<organism evidence="5 6">
    <name type="scientific">Rhizobium rhododendri</name>
    <dbReference type="NCBI Taxonomy" id="2506430"/>
    <lineage>
        <taxon>Bacteria</taxon>
        <taxon>Pseudomonadati</taxon>
        <taxon>Pseudomonadota</taxon>
        <taxon>Alphaproteobacteria</taxon>
        <taxon>Hyphomicrobiales</taxon>
        <taxon>Rhizobiaceae</taxon>
        <taxon>Rhizobium/Agrobacterium group</taxon>
        <taxon>Rhizobium</taxon>
    </lineage>
</organism>
<dbReference type="PANTHER" id="PTHR33154">
    <property type="entry name" value="TRANSCRIPTIONAL REGULATOR, ARSR FAMILY"/>
    <property type="match status" value="1"/>
</dbReference>
<keyword evidence="6" id="KW-1185">Reference proteome</keyword>
<dbReference type="EMBL" id="CP117267">
    <property type="protein sequence ID" value="WFS21439.1"/>
    <property type="molecule type" value="Genomic_DNA"/>
</dbReference>
<evidence type="ECO:0000313" key="6">
    <source>
        <dbReference type="Proteomes" id="UP000318939"/>
    </source>
</evidence>
<gene>
    <name evidence="5" type="ORF">PR018_09565</name>
</gene>
<reference evidence="5" key="2">
    <citation type="journal article" date="2023" name="MicrobiologyOpen">
        <title>Genomics of the tumorigenes clade of the family Rhizobiaceae and description of Rhizobium rhododendri sp. nov.</title>
        <authorList>
            <person name="Kuzmanovic N."/>
            <person name="diCenzo G.C."/>
            <person name="Bunk B."/>
            <person name="Sproeer C."/>
            <person name="Fruehling A."/>
            <person name="Neumann-Schaal M."/>
            <person name="Overmann J."/>
            <person name="Smalla K."/>
        </authorList>
    </citation>
    <scope>NUCLEOTIDE SEQUENCE</scope>
    <source>
        <strain evidence="5">Rho-6.2</strain>
    </source>
</reference>
<dbReference type="Pfam" id="PF01022">
    <property type="entry name" value="HTH_5"/>
    <property type="match status" value="1"/>
</dbReference>
<name>A0ABY8IDP0_9HYPH</name>
<accession>A0ABY8IDP0</accession>
<sequence>MPSDEPLRDSAFFEHGAALLAALADRDRLLILRILLKRELPLNALALITGIGSGACSKHLGALRGAGLVVCTRRVDTDYFSCRSDQVKKVLETLDDILPGSSLERPPERGGSGAP</sequence>
<evidence type="ECO:0000313" key="5">
    <source>
        <dbReference type="EMBL" id="WFS21439.1"/>
    </source>
</evidence>
<dbReference type="InterPro" id="IPR036388">
    <property type="entry name" value="WH-like_DNA-bd_sf"/>
</dbReference>
<dbReference type="SUPFAM" id="SSF46785">
    <property type="entry name" value="Winged helix' DNA-binding domain"/>
    <property type="match status" value="1"/>
</dbReference>
<dbReference type="Gene3D" id="1.10.10.10">
    <property type="entry name" value="Winged helix-like DNA-binding domain superfamily/Winged helix DNA-binding domain"/>
    <property type="match status" value="1"/>
</dbReference>
<dbReference type="PANTHER" id="PTHR33154:SF28">
    <property type="entry name" value="HTH-TYPE TRANSCRIPTIONAL REGULATOR YGAV-RELATED"/>
    <property type="match status" value="1"/>
</dbReference>
<dbReference type="RefSeq" id="WP_142823280.1">
    <property type="nucleotide sequence ID" value="NZ_CP117267.1"/>
</dbReference>